<dbReference type="Proteomes" id="UP000232638">
    <property type="component" value="Chromosome"/>
</dbReference>
<keyword evidence="1" id="KW-1133">Transmembrane helix</keyword>
<proteinExistence type="predicted"/>
<keyword evidence="1" id="KW-0812">Transmembrane</keyword>
<dbReference type="InterPro" id="IPR025711">
    <property type="entry name" value="PepSY"/>
</dbReference>
<dbReference type="Pfam" id="PF03413">
    <property type="entry name" value="PepSY"/>
    <property type="match status" value="1"/>
</dbReference>
<reference evidence="3 4" key="1">
    <citation type="submission" date="2017-03" db="EMBL/GenBank/DDBJ databases">
        <title>Complete genome sequence of Candidatus 'Thiodictyon syntrophicum' sp. nov. strain Cad16T, a photolithoautotroph purple sulfur bacterium isolated from an alpine meromictic lake.</title>
        <authorList>
            <person name="Luedin S.M."/>
            <person name="Pothier J.F."/>
            <person name="Danza F."/>
            <person name="Storelli N."/>
            <person name="Wittwer M."/>
            <person name="Tonolla M."/>
        </authorList>
    </citation>
    <scope>NUCLEOTIDE SEQUENCE [LARGE SCALE GENOMIC DNA]</scope>
    <source>
        <strain evidence="3 4">Cad16T</strain>
    </source>
</reference>
<dbReference type="KEGG" id="tsy:THSYN_02125"/>
<name>A0A2K8U2R6_9GAMM</name>
<keyword evidence="4" id="KW-1185">Reference proteome</keyword>
<gene>
    <name evidence="3" type="ORF">THSYN_02125</name>
</gene>
<feature type="domain" description="PepSY" evidence="2">
    <location>
        <begin position="124"/>
        <end position="190"/>
    </location>
</feature>
<dbReference type="AlphaFoldDB" id="A0A2K8U2R6"/>
<feature type="transmembrane region" description="Helical" evidence="1">
    <location>
        <begin position="12"/>
        <end position="32"/>
    </location>
</feature>
<accession>A0A2K8U2R6</accession>
<dbReference type="Gene3D" id="3.10.450.40">
    <property type="match status" value="1"/>
</dbReference>
<dbReference type="EMBL" id="CP020370">
    <property type="protein sequence ID" value="AUB79874.1"/>
    <property type="molecule type" value="Genomic_DNA"/>
</dbReference>
<protein>
    <recommendedName>
        <fullName evidence="2">PepSY domain-containing protein</fullName>
    </recommendedName>
</protein>
<evidence type="ECO:0000259" key="2">
    <source>
        <dbReference type="Pfam" id="PF03413"/>
    </source>
</evidence>
<keyword evidence="1" id="KW-0472">Membrane</keyword>
<evidence type="ECO:0000313" key="4">
    <source>
        <dbReference type="Proteomes" id="UP000232638"/>
    </source>
</evidence>
<evidence type="ECO:0000313" key="3">
    <source>
        <dbReference type="EMBL" id="AUB79874.1"/>
    </source>
</evidence>
<organism evidence="3 4">
    <name type="scientific">Candidatus Thiodictyon syntrophicum</name>
    <dbReference type="NCBI Taxonomy" id="1166950"/>
    <lineage>
        <taxon>Bacteria</taxon>
        <taxon>Pseudomonadati</taxon>
        <taxon>Pseudomonadota</taxon>
        <taxon>Gammaproteobacteria</taxon>
        <taxon>Chromatiales</taxon>
        <taxon>Chromatiaceae</taxon>
        <taxon>Thiodictyon</taxon>
    </lineage>
</organism>
<evidence type="ECO:0000256" key="1">
    <source>
        <dbReference type="SAM" id="Phobius"/>
    </source>
</evidence>
<sequence>MVHGSGDSPVRISRVLLVPLSLSLSIAFDLFLTRSLCVMMRGSVCGATHEHPLSGPVSGLSAWIGLESVPMDRLSKGAVLAMALALAAGPGSAHEGSRHGGRDWEDAGHSYDRARRASERGEILSLTEIYRRAAARFPGRVLEAELELESDQGPEQKPGHWVYELKILAPGGRLLKVHLDAHSGAILDQEEDD</sequence>